<organism evidence="2 3">
    <name type="scientific">Olivibacter ginsenosidimutans</name>
    <dbReference type="NCBI Taxonomy" id="1176537"/>
    <lineage>
        <taxon>Bacteria</taxon>
        <taxon>Pseudomonadati</taxon>
        <taxon>Bacteroidota</taxon>
        <taxon>Sphingobacteriia</taxon>
        <taxon>Sphingobacteriales</taxon>
        <taxon>Sphingobacteriaceae</taxon>
        <taxon>Olivibacter</taxon>
    </lineage>
</organism>
<evidence type="ECO:0000313" key="2">
    <source>
        <dbReference type="EMBL" id="GAA4791409.1"/>
    </source>
</evidence>
<protein>
    <recommendedName>
        <fullName evidence="1">Acetyl xylan esterase domain-containing protein</fullName>
    </recommendedName>
</protein>
<dbReference type="Pfam" id="PF05448">
    <property type="entry name" value="AXE1"/>
    <property type="match status" value="1"/>
</dbReference>
<evidence type="ECO:0000313" key="3">
    <source>
        <dbReference type="Proteomes" id="UP001501411"/>
    </source>
</evidence>
<gene>
    <name evidence="2" type="ORF">GCM10023231_19160</name>
</gene>
<dbReference type="InterPro" id="IPR029058">
    <property type="entry name" value="AB_hydrolase_fold"/>
</dbReference>
<accession>A0ABP9B960</accession>
<dbReference type="Proteomes" id="UP001501411">
    <property type="component" value="Unassembled WGS sequence"/>
</dbReference>
<dbReference type="SUPFAM" id="SSF53474">
    <property type="entry name" value="alpha/beta-Hydrolases"/>
    <property type="match status" value="1"/>
</dbReference>
<feature type="domain" description="Acetyl xylan esterase" evidence="1">
    <location>
        <begin position="90"/>
        <end position="240"/>
    </location>
</feature>
<keyword evidence="3" id="KW-1185">Reference proteome</keyword>
<dbReference type="PANTHER" id="PTHR22946">
    <property type="entry name" value="DIENELACTONE HYDROLASE DOMAIN-CONTAINING PROTEIN-RELATED"/>
    <property type="match status" value="1"/>
</dbReference>
<dbReference type="InterPro" id="IPR008391">
    <property type="entry name" value="AXE1_dom"/>
</dbReference>
<dbReference type="InterPro" id="IPR050261">
    <property type="entry name" value="FrsA_esterase"/>
</dbReference>
<reference evidence="3" key="1">
    <citation type="journal article" date="2019" name="Int. J. Syst. Evol. Microbiol.">
        <title>The Global Catalogue of Microorganisms (GCM) 10K type strain sequencing project: providing services to taxonomists for standard genome sequencing and annotation.</title>
        <authorList>
            <consortium name="The Broad Institute Genomics Platform"/>
            <consortium name="The Broad Institute Genome Sequencing Center for Infectious Disease"/>
            <person name="Wu L."/>
            <person name="Ma J."/>
        </authorList>
    </citation>
    <scope>NUCLEOTIDE SEQUENCE [LARGE SCALE GENOMIC DNA]</scope>
    <source>
        <strain evidence="3">JCM 18200</strain>
    </source>
</reference>
<proteinExistence type="predicted"/>
<sequence length="638" mass="71103">MLMSSGVLGQTAGLSHVLDSQPADFIAQHYRSLAAKAFQEAVIPSNKEFWLKQKNVLKQRIIQETGVQRYPNLPLEIKETGMIVKTEYRIKNIRFQTRPGVYATANLYIPEGKGPFPGVLITHGHWPDGRRAVIFQEVAQVLAQSGYVALTIDAWGAGERCTIAGEQEYHGANLGASLFNIGQSLLGMQLTDNIRAVDLLCSLPGVDSTKIGATGSSGGGNQTMWLAALDERIKAAIPVVSVGTFQSYVMNSNCVCELLPHGLSFTEESAVLGLIAPRALKVFNANQDANPSFFPAEMLRTYANARKIYALMGAKEQLSYQRFDTGHGYWPVMQEAMLGWFDHQLKGIGDGSAKPRPSVLPLPAKDLATYPDNQREKEVASTADFCRQEGSKSLDINHFKIDKAYFDGKRESLKQIIGTREIRVIKRVDKLGDQDGWRRMVLRTMAGQTIPFLWYASRNKVTSYQLFIHSQGKDSLSSEAIEKAIQNKENVILLDLWGTGEQASPEAQQIDGRLPPFHTLARSALWLGRTVIGEWVADLEVMQKWLKQQGCEKLTISAYKETAVAALAFSIWNKTDRLILYDCPKSYHFDQRDSIDYYNMAIHLPGIIPWGDVALMKTLSTARMASYRERTMSGRVVE</sequence>
<dbReference type="EMBL" id="BAABIQ010000030">
    <property type="protein sequence ID" value="GAA4791409.1"/>
    <property type="molecule type" value="Genomic_DNA"/>
</dbReference>
<dbReference type="Gene3D" id="3.40.50.1820">
    <property type="entry name" value="alpha/beta hydrolase"/>
    <property type="match status" value="1"/>
</dbReference>
<comment type="caution">
    <text evidence="2">The sequence shown here is derived from an EMBL/GenBank/DDBJ whole genome shotgun (WGS) entry which is preliminary data.</text>
</comment>
<dbReference type="PANTHER" id="PTHR22946:SF8">
    <property type="entry name" value="ACETYL XYLAN ESTERASE DOMAIN-CONTAINING PROTEIN"/>
    <property type="match status" value="1"/>
</dbReference>
<name>A0ABP9B960_9SPHI</name>
<evidence type="ECO:0000259" key="1">
    <source>
        <dbReference type="Pfam" id="PF05448"/>
    </source>
</evidence>